<dbReference type="InterPro" id="IPR036265">
    <property type="entry name" value="HIT-like_sf"/>
</dbReference>
<dbReference type="EMBL" id="CU466930">
    <property type="protein sequence ID" value="CAO80267.1"/>
    <property type="molecule type" value="Genomic_DNA"/>
</dbReference>
<feature type="domain" description="HIT" evidence="5">
    <location>
        <begin position="37"/>
        <end position="147"/>
    </location>
</feature>
<evidence type="ECO:0000256" key="3">
    <source>
        <dbReference type="PIRSR" id="PIRSR639383-2"/>
    </source>
</evidence>
<keyword evidence="7" id="KW-1185">Reference proteome</keyword>
<feature type="binding site" evidence="3">
    <location>
        <position position="64"/>
    </location>
    <ligand>
        <name>substrate</name>
    </ligand>
</feature>
<evidence type="ECO:0000256" key="4">
    <source>
        <dbReference type="PROSITE-ProRule" id="PRU00464"/>
    </source>
</evidence>
<dbReference type="GO" id="GO:0003824">
    <property type="term" value="F:catalytic activity"/>
    <property type="evidence" value="ECO:0007669"/>
    <property type="project" value="InterPro"/>
</dbReference>
<dbReference type="Pfam" id="PF01230">
    <property type="entry name" value="HIT"/>
    <property type="match status" value="1"/>
</dbReference>
<gene>
    <name evidence="6" type="ordered locus">CLOAM0362</name>
</gene>
<keyword evidence="1" id="KW-0547">Nucleotide-binding</keyword>
<dbReference type="eggNOG" id="COG0537">
    <property type="taxonomic scope" value="Bacteria"/>
</dbReference>
<dbReference type="KEGG" id="caci:CLOAM0362"/>
<organism evidence="6 7">
    <name type="scientific">Cloacimonas acidaminovorans (strain Evry)</name>
    <dbReference type="NCBI Taxonomy" id="459349"/>
    <lineage>
        <taxon>Bacteria</taxon>
        <taxon>Pseudomonadati</taxon>
        <taxon>Candidatus Cloacimonadota</taxon>
        <taxon>Candidatus Cloacimonadia</taxon>
        <taxon>Candidatus Cloacimonadales</taxon>
        <taxon>Candidatus Cloacimonadaceae</taxon>
        <taxon>Candidatus Cloacimonas</taxon>
    </lineage>
</organism>
<proteinExistence type="predicted"/>
<dbReference type="Proteomes" id="UP000002019">
    <property type="component" value="Chromosome"/>
</dbReference>
<dbReference type="InterPro" id="IPR052908">
    <property type="entry name" value="AP-4-A_phosphorylase"/>
</dbReference>
<dbReference type="CDD" id="cd01275">
    <property type="entry name" value="FHIT"/>
    <property type="match status" value="1"/>
</dbReference>
<reference evidence="6 7" key="1">
    <citation type="journal article" date="2008" name="J. Bacteriol.">
        <title>'Candidatus Cloacamonas acidaminovorans': genome sequence reconstruction provides a first glimpse of a new bacterial division.</title>
        <authorList>
            <person name="Pelletier E."/>
            <person name="Kreimeyer A."/>
            <person name="Bocs S."/>
            <person name="Rouy Z."/>
            <person name="Gyapay G."/>
            <person name="Chouari R."/>
            <person name="Riviere D."/>
            <person name="Ganesan A."/>
            <person name="Daegelen P."/>
            <person name="Sghir A."/>
            <person name="Cohen G.N."/>
            <person name="Medigue C."/>
            <person name="Weissenbach J."/>
            <person name="Le Paslier D."/>
        </authorList>
    </citation>
    <scope>NUCLEOTIDE SEQUENCE [LARGE SCALE GENOMIC DNA]</scope>
    <source>
        <strain evidence="7">Evry</strain>
    </source>
</reference>
<dbReference type="InterPro" id="IPR011146">
    <property type="entry name" value="HIT-like"/>
</dbReference>
<protein>
    <submittedName>
        <fullName evidence="6">HIT family protein</fullName>
    </submittedName>
</protein>
<evidence type="ECO:0000256" key="1">
    <source>
        <dbReference type="ARBA" id="ARBA00022741"/>
    </source>
</evidence>
<evidence type="ECO:0000313" key="6">
    <source>
        <dbReference type="EMBL" id="CAO80267.1"/>
    </source>
</evidence>
<sequence length="178" mass="20565">MKRYSMNNNKKSKDEHHYLYSPWRLDYILGEKEGDCIMCRFQNTDNDKENLILHRAENCYVMLNRYPYNNGHLMIIPYQHCGALTELQEEAWLEMAKLVRNTETILKKVYNCDGINIGINLGCAAGAGIAEHLHIHIVPRWVGDSNFMSVIGGERVIPESFDSVYNKLAPEFAKLIKN</sequence>
<feature type="binding site" evidence="3">
    <location>
        <position position="136"/>
    </location>
    <ligand>
        <name>substrate</name>
    </ligand>
</feature>
<dbReference type="SUPFAM" id="SSF54197">
    <property type="entry name" value="HIT-like"/>
    <property type="match status" value="1"/>
</dbReference>
<dbReference type="InterPro" id="IPR039383">
    <property type="entry name" value="FHIT"/>
</dbReference>
<feature type="short sequence motif" description="Histidine triad motif" evidence="4">
    <location>
        <begin position="132"/>
        <end position="136"/>
    </location>
</feature>
<accession>B0VG49</accession>
<name>B0VG49_CLOAI</name>
<dbReference type="GO" id="GO:0000166">
    <property type="term" value="F:nucleotide binding"/>
    <property type="evidence" value="ECO:0007669"/>
    <property type="project" value="UniProtKB-KW"/>
</dbReference>
<dbReference type="PANTHER" id="PTHR42997:SF1">
    <property type="entry name" value="AP-4-A PHOSPHORYLASE"/>
    <property type="match status" value="1"/>
</dbReference>
<dbReference type="STRING" id="459349.CLOAM0362"/>
<dbReference type="AlphaFoldDB" id="B0VG49"/>
<dbReference type="PROSITE" id="PS51084">
    <property type="entry name" value="HIT_2"/>
    <property type="match status" value="1"/>
</dbReference>
<evidence type="ECO:0000256" key="2">
    <source>
        <dbReference type="PIRSR" id="PIRSR639383-1"/>
    </source>
</evidence>
<dbReference type="Gene3D" id="3.30.428.10">
    <property type="entry name" value="HIT-like"/>
    <property type="match status" value="1"/>
</dbReference>
<evidence type="ECO:0000313" key="7">
    <source>
        <dbReference type="Proteomes" id="UP000002019"/>
    </source>
</evidence>
<dbReference type="PANTHER" id="PTHR42997">
    <property type="entry name" value="HIT FAMILY HYDROLASE"/>
    <property type="match status" value="1"/>
</dbReference>
<feature type="active site" description="Tele-AMP-histidine intermediate" evidence="2">
    <location>
        <position position="134"/>
    </location>
</feature>
<dbReference type="HOGENOM" id="CLU_056776_1_2_0"/>
<evidence type="ECO:0000259" key="5">
    <source>
        <dbReference type="PROSITE" id="PS51084"/>
    </source>
</evidence>